<reference evidence="2 3" key="1">
    <citation type="submission" date="2024-05" db="EMBL/GenBank/DDBJ databases">
        <authorList>
            <person name="Liu Q."/>
            <person name="Xin Y.-H."/>
        </authorList>
    </citation>
    <scope>NUCLEOTIDE SEQUENCE [LARGE SCALE GENOMIC DNA]</scope>
    <source>
        <strain evidence="2 3">CGMCC 1.10181</strain>
    </source>
</reference>
<sequence length="257" mass="28978">MILMPSVSALIAQTGVSVIASFAAAYAVLKILGKGWIDSYFSKQIEQFKADQAGALEEQRRQIALQLEHIKFDSSKLMDRAIKLHQQEFDILPTLWDRITHAIGATLSLTNSFQLRPEIAHMGAGELQDVIRHTPLTEWERGKLVELPADERNAALWNMLSWHRFRSATDDHSAFHNYLISKGIFIETVLREEILALSNLNYDALKEVREKLESGESGSIARRALEKGWQAHFTSIQEQIRARLLSTSLSEEAAPTA</sequence>
<organism evidence="2 3">
    <name type="scientific">Sphingomonas oligophenolica</name>
    <dbReference type="NCBI Taxonomy" id="301154"/>
    <lineage>
        <taxon>Bacteria</taxon>
        <taxon>Pseudomonadati</taxon>
        <taxon>Pseudomonadota</taxon>
        <taxon>Alphaproteobacteria</taxon>
        <taxon>Sphingomonadales</taxon>
        <taxon>Sphingomonadaceae</taxon>
        <taxon>Sphingomonas</taxon>
    </lineage>
</organism>
<evidence type="ECO:0000313" key="3">
    <source>
        <dbReference type="Proteomes" id="UP001419910"/>
    </source>
</evidence>
<dbReference type="EMBL" id="JBDIME010000006">
    <property type="protein sequence ID" value="MEN2789845.1"/>
    <property type="molecule type" value="Genomic_DNA"/>
</dbReference>
<keyword evidence="1" id="KW-0472">Membrane</keyword>
<keyword evidence="1" id="KW-0812">Transmembrane</keyword>
<protein>
    <submittedName>
        <fullName evidence="2">Uncharacterized protein</fullName>
    </submittedName>
</protein>
<evidence type="ECO:0000313" key="2">
    <source>
        <dbReference type="EMBL" id="MEN2789845.1"/>
    </source>
</evidence>
<keyword evidence="3" id="KW-1185">Reference proteome</keyword>
<dbReference type="Proteomes" id="UP001419910">
    <property type="component" value="Unassembled WGS sequence"/>
</dbReference>
<evidence type="ECO:0000256" key="1">
    <source>
        <dbReference type="SAM" id="Phobius"/>
    </source>
</evidence>
<gene>
    <name evidence="2" type="ORF">ABC974_09425</name>
</gene>
<name>A0ABU9Y231_9SPHN</name>
<proteinExistence type="predicted"/>
<comment type="caution">
    <text evidence="2">The sequence shown here is derived from an EMBL/GenBank/DDBJ whole genome shotgun (WGS) entry which is preliminary data.</text>
</comment>
<feature type="transmembrane region" description="Helical" evidence="1">
    <location>
        <begin position="6"/>
        <end position="29"/>
    </location>
</feature>
<keyword evidence="1" id="KW-1133">Transmembrane helix</keyword>
<accession>A0ABU9Y231</accession>
<dbReference type="RefSeq" id="WP_343891366.1">
    <property type="nucleotide sequence ID" value="NZ_BAAAEH010000040.1"/>
</dbReference>